<dbReference type="PANTHER" id="PTHR30258:SF2">
    <property type="entry name" value="COMG OPERON PROTEIN 1"/>
    <property type="match status" value="1"/>
</dbReference>
<dbReference type="Gene3D" id="3.40.50.300">
    <property type="entry name" value="P-loop containing nucleotide triphosphate hydrolases"/>
    <property type="match status" value="1"/>
</dbReference>
<sequence length="556" mass="62144">MRNIPIGEVLKEYGYINDEQLNVALEAQKSNRSKRLGQHLIDLGFVSEYQMLEALSDKLAEPLIELSEIKVDIDAVQKIPRAMADKYNIIAIDLTDQQLTIVTSDPLNFYGIEDVRLVTGMHLNVCLATKAEISKAIDRYYNDVAALDIADDIKLNTIVVEDTLDLFNESEDDTPVVKLVNTLLSRGYVNNASDIHIEPFEDKVIIRMRVDGMLVDYLTLQKNIQNSLIVRIKILSNLDIAEKRLPQDGHFVGRVEGLELNMRVSVIPTVFGEKIVMRYLNSNTPITRSDTYGMTLDNYNKIESMINMPHGIIYVTGPTGSGKTTTLYMLLESISKRQINISTIEDPVEKNLPRINQTQVNNMAGLTFEVGLRLLMRQDPDIIMVGETRDAETAEISVRAAITGHLVLSTLHTNDAVSAIVRLEDMGVEPYLVANSLVGVVAQRLVRTICPKCKEEVPAKASDKIAVGEDIKKVSIGKGCPYCNNTGYKGRIAVHEIILIDSTVRRMISRKAEIDEIKEYLNLEQGLETLQDQAVQLVKDGITTVAELNKIKVYND</sequence>
<dbReference type="SUPFAM" id="SSF160246">
    <property type="entry name" value="EspE N-terminal domain-like"/>
    <property type="match status" value="1"/>
</dbReference>
<dbReference type="GO" id="GO:0005886">
    <property type="term" value="C:plasma membrane"/>
    <property type="evidence" value="ECO:0007669"/>
    <property type="project" value="TreeGrafter"/>
</dbReference>
<evidence type="ECO:0000256" key="1">
    <source>
        <dbReference type="ARBA" id="ARBA00006611"/>
    </source>
</evidence>
<reference evidence="5 6" key="1">
    <citation type="submission" date="2018-08" db="EMBL/GenBank/DDBJ databases">
        <title>A genome reference for cultivated species of the human gut microbiota.</title>
        <authorList>
            <person name="Zou Y."/>
            <person name="Xue W."/>
            <person name="Luo G."/>
        </authorList>
    </citation>
    <scope>NUCLEOTIDE SEQUENCE [LARGE SCALE GENOMIC DNA]</scope>
    <source>
        <strain evidence="5 6">OM06-4</strain>
    </source>
</reference>
<dbReference type="SUPFAM" id="SSF52540">
    <property type="entry name" value="P-loop containing nucleoside triphosphate hydrolases"/>
    <property type="match status" value="1"/>
</dbReference>
<protein>
    <submittedName>
        <fullName evidence="5">Type II/IV secretion system protein</fullName>
    </submittedName>
</protein>
<dbReference type="InterPro" id="IPR003593">
    <property type="entry name" value="AAA+_ATPase"/>
</dbReference>
<dbReference type="FunFam" id="3.30.300.160:FF:000002">
    <property type="entry name" value="Type II secretion system protein E"/>
    <property type="match status" value="1"/>
</dbReference>
<evidence type="ECO:0000256" key="2">
    <source>
        <dbReference type="ARBA" id="ARBA00022741"/>
    </source>
</evidence>
<keyword evidence="2" id="KW-0547">Nucleotide-binding</keyword>
<dbReference type="PANTHER" id="PTHR30258">
    <property type="entry name" value="TYPE II SECRETION SYSTEM PROTEIN GSPE-RELATED"/>
    <property type="match status" value="1"/>
</dbReference>
<dbReference type="Pfam" id="PF00437">
    <property type="entry name" value="T2SSE"/>
    <property type="match status" value="1"/>
</dbReference>
<gene>
    <name evidence="5" type="ORF">DXB93_18050</name>
</gene>
<dbReference type="CDD" id="cd01129">
    <property type="entry name" value="PulE-GspE-like"/>
    <property type="match status" value="1"/>
</dbReference>
<dbReference type="Proteomes" id="UP000261032">
    <property type="component" value="Unassembled WGS sequence"/>
</dbReference>
<dbReference type="SMART" id="SM00382">
    <property type="entry name" value="AAA"/>
    <property type="match status" value="1"/>
</dbReference>
<evidence type="ECO:0000313" key="5">
    <source>
        <dbReference type="EMBL" id="RGD77243.1"/>
    </source>
</evidence>
<organism evidence="5 6">
    <name type="scientific">Thomasclavelia ramosa</name>
    <dbReference type="NCBI Taxonomy" id="1547"/>
    <lineage>
        <taxon>Bacteria</taxon>
        <taxon>Bacillati</taxon>
        <taxon>Bacillota</taxon>
        <taxon>Erysipelotrichia</taxon>
        <taxon>Erysipelotrichales</taxon>
        <taxon>Coprobacillaceae</taxon>
        <taxon>Thomasclavelia</taxon>
    </lineage>
</organism>
<dbReference type="RefSeq" id="WP_117582635.1">
    <property type="nucleotide sequence ID" value="NZ_QUSL01000058.1"/>
</dbReference>
<comment type="similarity">
    <text evidence="1">Belongs to the GSP E family.</text>
</comment>
<keyword evidence="3" id="KW-0067">ATP-binding</keyword>
<feature type="domain" description="AAA+ ATPase" evidence="4">
    <location>
        <begin position="309"/>
        <end position="432"/>
    </location>
</feature>
<dbReference type="GO" id="GO:0005524">
    <property type="term" value="F:ATP binding"/>
    <property type="evidence" value="ECO:0007669"/>
    <property type="project" value="UniProtKB-KW"/>
</dbReference>
<proteinExistence type="inferred from homology"/>
<accession>A0A3E3E7Y9</accession>
<name>A0A3E3E7Y9_9FIRM</name>
<dbReference type="GO" id="GO:0016887">
    <property type="term" value="F:ATP hydrolysis activity"/>
    <property type="evidence" value="ECO:0007669"/>
    <property type="project" value="TreeGrafter"/>
</dbReference>
<dbReference type="InterPro" id="IPR037257">
    <property type="entry name" value="T2SS_E_N_sf"/>
</dbReference>
<dbReference type="EMBL" id="QUSL01000058">
    <property type="protein sequence ID" value="RGD77243.1"/>
    <property type="molecule type" value="Genomic_DNA"/>
</dbReference>
<dbReference type="InterPro" id="IPR007831">
    <property type="entry name" value="T2SS_GspE_N"/>
</dbReference>
<evidence type="ECO:0000313" key="6">
    <source>
        <dbReference type="Proteomes" id="UP000261032"/>
    </source>
</evidence>
<dbReference type="Gene3D" id="3.30.300.160">
    <property type="entry name" value="Type II secretion system, protein E, N-terminal domain"/>
    <property type="match status" value="1"/>
</dbReference>
<dbReference type="InterPro" id="IPR027417">
    <property type="entry name" value="P-loop_NTPase"/>
</dbReference>
<comment type="caution">
    <text evidence="5">The sequence shown here is derived from an EMBL/GenBank/DDBJ whole genome shotgun (WGS) entry which is preliminary data.</text>
</comment>
<evidence type="ECO:0000256" key="3">
    <source>
        <dbReference type="ARBA" id="ARBA00022840"/>
    </source>
</evidence>
<evidence type="ECO:0000259" key="4">
    <source>
        <dbReference type="SMART" id="SM00382"/>
    </source>
</evidence>
<dbReference type="Pfam" id="PF05157">
    <property type="entry name" value="MshEN"/>
    <property type="match status" value="1"/>
</dbReference>
<dbReference type="Gene3D" id="3.30.450.90">
    <property type="match status" value="1"/>
</dbReference>
<dbReference type="AlphaFoldDB" id="A0A3E3E7Y9"/>
<dbReference type="InterPro" id="IPR001482">
    <property type="entry name" value="T2SS/T4SS_dom"/>
</dbReference>